<keyword evidence="1" id="KW-0614">Plasmid</keyword>
<evidence type="ECO:0000313" key="1">
    <source>
        <dbReference type="EMBL" id="SPK75970.1"/>
    </source>
</evidence>
<organism evidence="1 2">
    <name type="scientific">Cupriavidus taiwanensis</name>
    <dbReference type="NCBI Taxonomy" id="164546"/>
    <lineage>
        <taxon>Bacteria</taxon>
        <taxon>Pseudomonadati</taxon>
        <taxon>Pseudomonadota</taxon>
        <taxon>Betaproteobacteria</taxon>
        <taxon>Burkholderiales</taxon>
        <taxon>Burkholderiaceae</taxon>
        <taxon>Cupriavidus</taxon>
    </lineage>
</organism>
<evidence type="ECO:0000313" key="2">
    <source>
        <dbReference type="Proteomes" id="UP000255505"/>
    </source>
</evidence>
<proteinExistence type="predicted"/>
<name>A0A375IPI2_9BURK</name>
<gene>
    <name evidence="1" type="ORF">CT19425_MP70130</name>
</gene>
<protein>
    <submittedName>
        <fullName evidence="1">Uncharacterized protein</fullName>
    </submittedName>
</protein>
<reference evidence="1 2" key="1">
    <citation type="submission" date="2018-01" db="EMBL/GenBank/DDBJ databases">
        <authorList>
            <person name="Gaut B.S."/>
            <person name="Morton B.R."/>
            <person name="Clegg M.T."/>
            <person name="Duvall M.R."/>
        </authorList>
    </citation>
    <scope>NUCLEOTIDE SEQUENCE [LARGE SCALE GENOMIC DNA]</scope>
    <source>
        <strain evidence="1">Cupriavidus taiwanensis LMG 19425</strain>
        <plasmid evidence="2">Plasmid ii</plasmid>
    </source>
</reference>
<geneLocation type="plasmid" evidence="1">
    <name>II</name>
</geneLocation>
<dbReference type="AlphaFoldDB" id="A0A375IPI2"/>
<dbReference type="Proteomes" id="UP000255505">
    <property type="component" value="Plasmid II"/>
</dbReference>
<sequence length="56" mass="6403">MTDRSVSITNETDLYHFQEDANEHDNICAGTCRSRQARRRAVNALPSPGRRHTAIY</sequence>
<accession>A0A375IPI2</accession>
<dbReference type="EMBL" id="LT991977">
    <property type="protein sequence ID" value="SPK75970.1"/>
    <property type="molecule type" value="Genomic_DNA"/>
</dbReference>